<dbReference type="Proteomes" id="UP000183180">
    <property type="component" value="Unassembled WGS sequence"/>
</dbReference>
<evidence type="ECO:0000256" key="2">
    <source>
        <dbReference type="ARBA" id="ARBA00022801"/>
    </source>
</evidence>
<name>A0A1H2JWT0_9ACTN</name>
<evidence type="ECO:0000256" key="3">
    <source>
        <dbReference type="ARBA" id="ARBA00022840"/>
    </source>
</evidence>
<evidence type="ECO:0000259" key="4">
    <source>
        <dbReference type="SMART" id="SM00796"/>
    </source>
</evidence>
<dbReference type="GO" id="GO:0016787">
    <property type="term" value="F:hydrolase activity"/>
    <property type="evidence" value="ECO:0007669"/>
    <property type="project" value="UniProtKB-KW"/>
</dbReference>
<dbReference type="InterPro" id="IPR003833">
    <property type="entry name" value="CT_C_D"/>
</dbReference>
<dbReference type="PANTHER" id="PTHR34698">
    <property type="entry name" value="5-OXOPROLINASE SUBUNIT B"/>
    <property type="match status" value="1"/>
</dbReference>
<dbReference type="Gene3D" id="2.40.100.10">
    <property type="entry name" value="Cyclophilin-like"/>
    <property type="match status" value="1"/>
</dbReference>
<dbReference type="PANTHER" id="PTHR34698:SF2">
    <property type="entry name" value="5-OXOPROLINASE SUBUNIT B"/>
    <property type="match status" value="1"/>
</dbReference>
<accession>A0A1H2JWT0</accession>
<keyword evidence="3" id="KW-0067">ATP-binding</keyword>
<dbReference type="GO" id="GO:0005524">
    <property type="term" value="F:ATP binding"/>
    <property type="evidence" value="ECO:0007669"/>
    <property type="project" value="UniProtKB-KW"/>
</dbReference>
<dbReference type="SMART" id="SM00796">
    <property type="entry name" value="AHS1"/>
    <property type="match status" value="1"/>
</dbReference>
<dbReference type="Pfam" id="PF02682">
    <property type="entry name" value="CT_C_D"/>
    <property type="match status" value="1"/>
</dbReference>
<dbReference type="EMBL" id="FNLM01000034">
    <property type="protein sequence ID" value="SDU60606.1"/>
    <property type="molecule type" value="Genomic_DNA"/>
</dbReference>
<proteinExistence type="predicted"/>
<dbReference type="STRING" id="158898.SAMN04488548_1342570"/>
<dbReference type="InterPro" id="IPR010016">
    <property type="entry name" value="PxpB"/>
</dbReference>
<dbReference type="OrthoDB" id="9768696at2"/>
<dbReference type="SUPFAM" id="SSF160467">
    <property type="entry name" value="PH0987 N-terminal domain-like"/>
    <property type="match status" value="1"/>
</dbReference>
<evidence type="ECO:0000313" key="5">
    <source>
        <dbReference type="EMBL" id="SDU60606.1"/>
    </source>
</evidence>
<keyword evidence="1" id="KW-0547">Nucleotide-binding</keyword>
<gene>
    <name evidence="5" type="ORF">SAMN04488548_1342570</name>
</gene>
<keyword evidence="2" id="KW-0378">Hydrolase</keyword>
<dbReference type="RefSeq" id="WP_074851122.1">
    <property type="nucleotide sequence ID" value="NZ_FNLM01000034.1"/>
</dbReference>
<sequence length="308" mass="33204">MTAATLTPQYFALPGGARLSFGGDEFVFVELSEAMDLAVALQVQSIVAAIVSLDIDGVVDIVPAHVSYMVRVRPEDLDPRDLIPTLVAAHQKVVDSGGGGSAPTIATTIVEIPVYYNDPWTNEVTARFRDRHPSPEETDVEFTARVNGFDSADELIAAHSAHPFIATFNNFIPGNAECVQLVPQEMQIQVPKYLSPRTQTPARAVGHGGNQMNIYPVESPGGFQLLGRSALPVVDLSMTRPGFTSSPVLLPAPTLVKFTPVDESGYDEVVTAFEAGTYEINRAAIEFDLQAFTADPLGYTRSLVGELR</sequence>
<evidence type="ECO:0000313" key="6">
    <source>
        <dbReference type="Proteomes" id="UP000183180"/>
    </source>
</evidence>
<protein>
    <submittedName>
        <fullName evidence="5">Urea carboxylase</fullName>
    </submittedName>
</protein>
<evidence type="ECO:0000256" key="1">
    <source>
        <dbReference type="ARBA" id="ARBA00022741"/>
    </source>
</evidence>
<dbReference type="Gene3D" id="3.30.1360.40">
    <property type="match status" value="1"/>
</dbReference>
<dbReference type="InterPro" id="IPR029000">
    <property type="entry name" value="Cyclophilin-like_dom_sf"/>
</dbReference>
<dbReference type="AlphaFoldDB" id="A0A1H2JWT0"/>
<organism evidence="5 6">
    <name type="scientific">Gordonia westfalica</name>
    <dbReference type="NCBI Taxonomy" id="158898"/>
    <lineage>
        <taxon>Bacteria</taxon>
        <taxon>Bacillati</taxon>
        <taxon>Actinomycetota</taxon>
        <taxon>Actinomycetes</taxon>
        <taxon>Mycobacteriales</taxon>
        <taxon>Gordoniaceae</taxon>
        <taxon>Gordonia</taxon>
    </lineage>
</organism>
<dbReference type="SUPFAM" id="SSF50891">
    <property type="entry name" value="Cyclophilin-like"/>
    <property type="match status" value="1"/>
</dbReference>
<reference evidence="5 6" key="1">
    <citation type="submission" date="2016-10" db="EMBL/GenBank/DDBJ databases">
        <authorList>
            <person name="de Groot N.N."/>
        </authorList>
    </citation>
    <scope>NUCLEOTIDE SEQUENCE [LARGE SCALE GENOMIC DNA]</scope>
    <source>
        <strain evidence="5 6">DSM 44215</strain>
    </source>
</reference>
<feature type="domain" description="Carboxyltransferase" evidence="4">
    <location>
        <begin position="17"/>
        <end position="250"/>
    </location>
</feature>